<dbReference type="AlphaFoldDB" id="A0A077X5G0"/>
<keyword evidence="1" id="KW-0812">Transmembrane</keyword>
<protein>
    <submittedName>
        <fullName evidence="3">PIR protein</fullName>
    </submittedName>
    <submittedName>
        <fullName evidence="2">YIR protein</fullName>
    </submittedName>
</protein>
<reference evidence="2 5" key="1">
    <citation type="journal article" date="2014" name="BMC Biol.">
        <title>A comprehensive evaluation of rodent malaria parasite genomes and gene expression.</title>
        <authorList>
            <person name="Otto T.D."/>
            <person name="Bohme U."/>
            <person name="Jackson A.P."/>
            <person name="Hunt M."/>
            <person name="Franke-Fayard B."/>
            <person name="Hoeijmakers W.A."/>
            <person name="Religa A.A."/>
            <person name="Robertson L."/>
            <person name="Sanders M."/>
            <person name="Ogun S.A."/>
            <person name="Cunningham D."/>
            <person name="Erhart A."/>
            <person name="Billker O."/>
            <person name="Khan S.M."/>
            <person name="Stunnenberg H.G."/>
            <person name="Langhorne J."/>
            <person name="Holder A.A."/>
            <person name="Waters A.P."/>
            <person name="Newbold C.I."/>
            <person name="Pain A."/>
            <person name="Berriman M."/>
            <person name="Janse C.J."/>
        </authorList>
    </citation>
    <scope>NUCLEOTIDE SEQUENCE</scope>
    <source>
        <strain evidence="3 5">17X</strain>
        <strain evidence="2">YM</strain>
    </source>
</reference>
<evidence type="ECO:0000313" key="4">
    <source>
        <dbReference type="EMBL" id="VTZ80380.1"/>
    </source>
</evidence>
<keyword evidence="1" id="KW-0472">Membrane</keyword>
<feature type="transmembrane region" description="Helical" evidence="1">
    <location>
        <begin position="246"/>
        <end position="271"/>
    </location>
</feature>
<dbReference type="EMBL" id="LM993663">
    <property type="protein sequence ID" value="VTZ78187.1"/>
    <property type="molecule type" value="Genomic_DNA"/>
</dbReference>
<sequence>MNNTLCGKLDLLRKHLPDELNGKANVELTKISDFKNYCPKENCNSELEKITIGFLWLLGQYFTISHDKSYDKNNTNAFFLYIISWLSNQLNQSTTHSTTKINDFYTNHVKNNNKYEKFINDSSKFTELNEVLNTKNDLLNTNIEDLSKFYDASKLICNMYGNIETNSNDKLSDNANDFVKKYQELNGHYNNADGNSYKQILSALSTDYANIKDKCKNTKSLPEITSNISALRSGDTSSSSSIGSKFFTVLSIFGAIAFFLGISYKYSLFGFRKRFQKQKLREKVKNIKKRMNH</sequence>
<dbReference type="Proteomes" id="UP000072874">
    <property type="component" value="Chromosome 9"/>
</dbReference>
<dbReference type="RefSeq" id="XP_022810748.1">
    <property type="nucleotide sequence ID" value="XM_022955313.1"/>
</dbReference>
<reference evidence="3" key="4">
    <citation type="submission" date="2019-05" db="EMBL/GenBank/DDBJ databases">
        <authorList>
            <consortium name="Pathogen Informatics"/>
        </authorList>
    </citation>
    <scope>NUCLEOTIDE SEQUENCE</scope>
    <source>
        <strain evidence="3">17X</strain>
    </source>
</reference>
<dbReference type="VEuPathDB" id="PlasmoDB:Py17XNL_001302869"/>
<organism evidence="2">
    <name type="scientific">Plasmodium yoelii</name>
    <dbReference type="NCBI Taxonomy" id="5861"/>
    <lineage>
        <taxon>Eukaryota</taxon>
        <taxon>Sar</taxon>
        <taxon>Alveolata</taxon>
        <taxon>Apicomplexa</taxon>
        <taxon>Aconoidasida</taxon>
        <taxon>Haemosporida</taxon>
        <taxon>Plasmodiidae</taxon>
        <taxon>Plasmodium</taxon>
        <taxon>Plasmodium (Vinckeia)</taxon>
    </lineage>
</organism>
<dbReference type="VEuPathDB" id="PlasmoDB:PY17X_0900085"/>
<dbReference type="OMA" id="GHYNNAD"/>
<dbReference type="VEuPathDB" id="PlasmoDB:PY00086"/>
<reference evidence="2" key="2">
    <citation type="submission" date="2014-05" db="EMBL/GenBank/DDBJ databases">
        <authorList>
            <person name="Aslett A.Martin."/>
            <person name="De Silva Nishadi"/>
        </authorList>
    </citation>
    <scope>NUCLEOTIDE SEQUENCE</scope>
    <source>
        <strain evidence="2">YM</strain>
    </source>
</reference>
<dbReference type="KEGG" id="pyo:PY17X_0900085"/>
<dbReference type="EMBL" id="LK023145">
    <property type="protein sequence ID" value="CDS44131.1"/>
    <property type="molecule type" value="Genomic_DNA"/>
</dbReference>
<keyword evidence="1" id="KW-1133">Transmembrane helix</keyword>
<accession>A0A077X5G0</accession>
<dbReference type="InterPro" id="IPR006477">
    <property type="entry name" value="Yir_bir_cir"/>
</dbReference>
<dbReference type="NCBIfam" id="TIGR01590">
    <property type="entry name" value="yir-bir-cir_Pla"/>
    <property type="match status" value="1"/>
</dbReference>
<name>A0A077X5G0_PLAYE</name>
<dbReference type="VEuPathDB" id="PlasmoDB:PYYM_0022700"/>
<proteinExistence type="predicted"/>
<dbReference type="EMBL" id="LM993667">
    <property type="protein sequence ID" value="VTZ80380.1"/>
    <property type="molecule type" value="Genomic_DNA"/>
</dbReference>
<dbReference type="VEuPathDB" id="PlasmoDB:PY17X_1300451"/>
<evidence type="ECO:0000313" key="5">
    <source>
        <dbReference type="Proteomes" id="UP000072874"/>
    </source>
</evidence>
<dbReference type="Proteomes" id="UP000072874">
    <property type="component" value="Chromosome 13"/>
</dbReference>
<evidence type="ECO:0000313" key="3">
    <source>
        <dbReference type="EMBL" id="VTZ78187.1"/>
    </source>
</evidence>
<gene>
    <name evidence="3" type="ORF">PY17X_0900085</name>
    <name evidence="4" type="ORF">PY17X_1300451</name>
    <name evidence="2" type="ORF">PYYM_0022700</name>
</gene>
<evidence type="ECO:0000256" key="1">
    <source>
        <dbReference type="SAM" id="Phobius"/>
    </source>
</evidence>
<evidence type="ECO:0000313" key="2">
    <source>
        <dbReference type="EMBL" id="CDS44131.1"/>
    </source>
</evidence>
<dbReference type="OrthoDB" id="1668162at2759"/>
<dbReference type="Pfam" id="PF06022">
    <property type="entry name" value="Cir_Bir_Yir"/>
    <property type="match status" value="1"/>
</dbReference>
<reference evidence="3" key="3">
    <citation type="submission" date="2014-05" db="EMBL/GenBank/DDBJ databases">
        <authorList>
            <person name="Aslett M.A."/>
            <person name="De Silva N."/>
        </authorList>
    </citation>
    <scope>NUCLEOTIDE SEQUENCE</scope>
    <source>
        <strain evidence="3">17X</strain>
    </source>
</reference>
<dbReference type="GeneID" id="3789839"/>